<gene>
    <name evidence="1" type="ORF">DFR68_103675</name>
</gene>
<dbReference type="OrthoDB" id="4569554at2"/>
<evidence type="ECO:0000313" key="2">
    <source>
        <dbReference type="Proteomes" id="UP000255355"/>
    </source>
</evidence>
<organism evidence="1 2">
    <name type="scientific">Nocardia mexicana</name>
    <dbReference type="NCBI Taxonomy" id="279262"/>
    <lineage>
        <taxon>Bacteria</taxon>
        <taxon>Bacillati</taxon>
        <taxon>Actinomycetota</taxon>
        <taxon>Actinomycetes</taxon>
        <taxon>Mycobacteriales</taxon>
        <taxon>Nocardiaceae</taxon>
        <taxon>Nocardia</taxon>
    </lineage>
</organism>
<dbReference type="EMBL" id="QQAZ01000003">
    <property type="protein sequence ID" value="RDI53287.1"/>
    <property type="molecule type" value="Genomic_DNA"/>
</dbReference>
<protein>
    <submittedName>
        <fullName evidence="1">Uncharacterized protein</fullName>
    </submittedName>
</protein>
<accession>A0A370H9D9</accession>
<name>A0A370H9D9_9NOCA</name>
<dbReference type="AlphaFoldDB" id="A0A370H9D9"/>
<comment type="caution">
    <text evidence="1">The sequence shown here is derived from an EMBL/GenBank/DDBJ whole genome shotgun (WGS) entry which is preliminary data.</text>
</comment>
<dbReference type="Proteomes" id="UP000255355">
    <property type="component" value="Unassembled WGS sequence"/>
</dbReference>
<evidence type="ECO:0000313" key="1">
    <source>
        <dbReference type="EMBL" id="RDI53287.1"/>
    </source>
</evidence>
<dbReference type="RefSeq" id="WP_147288923.1">
    <property type="nucleotide sequence ID" value="NZ_QQAZ01000003.1"/>
</dbReference>
<keyword evidence="2" id="KW-1185">Reference proteome</keyword>
<proteinExistence type="predicted"/>
<sequence>MNAIATIASTGVAATAIPCVPASRGVLASQGTGLPVVRILGVEAIRGAAAPAAPTHAIAPIMTDKHEWGWHLAFADASANAFANAYATDDKPVDMAVRLRRTDPATVFRDRHRSRHR</sequence>
<dbReference type="STRING" id="1210089.GCA_001613165_00156"/>
<reference evidence="1 2" key="1">
    <citation type="submission" date="2018-07" db="EMBL/GenBank/DDBJ databases">
        <title>Genomic Encyclopedia of Type Strains, Phase IV (KMG-IV): sequencing the most valuable type-strain genomes for metagenomic binning, comparative biology and taxonomic classification.</title>
        <authorList>
            <person name="Goeker M."/>
        </authorList>
    </citation>
    <scope>NUCLEOTIDE SEQUENCE [LARGE SCALE GENOMIC DNA]</scope>
    <source>
        <strain evidence="1 2">DSM 44952</strain>
    </source>
</reference>